<evidence type="ECO:0000313" key="11">
    <source>
        <dbReference type="Proteomes" id="UP000194798"/>
    </source>
</evidence>
<dbReference type="PROSITE" id="PS50198">
    <property type="entry name" value="PPIC_PPIASE_2"/>
    <property type="match status" value="2"/>
</dbReference>
<accession>A0A251X996</accession>
<dbReference type="InterPro" id="IPR000297">
    <property type="entry name" value="PPIase_PpiC"/>
</dbReference>
<feature type="coiled-coil region" evidence="8">
    <location>
        <begin position="17"/>
        <end position="44"/>
    </location>
</feature>
<dbReference type="GO" id="GO:0030288">
    <property type="term" value="C:outer membrane-bounded periplasmic space"/>
    <property type="evidence" value="ECO:0007669"/>
    <property type="project" value="InterPro"/>
</dbReference>
<keyword evidence="6 7" id="KW-0413">Isomerase</keyword>
<keyword evidence="11" id="KW-1185">Reference proteome</keyword>
<evidence type="ECO:0000256" key="4">
    <source>
        <dbReference type="ARBA" id="ARBA00023110"/>
    </source>
</evidence>
<feature type="domain" description="PpiC" evidence="9">
    <location>
        <begin position="156"/>
        <end position="257"/>
    </location>
</feature>
<dbReference type="PANTHER" id="PTHR47637:SF1">
    <property type="entry name" value="CHAPERONE SURA"/>
    <property type="match status" value="1"/>
</dbReference>
<dbReference type="GO" id="GO:0050821">
    <property type="term" value="P:protein stabilization"/>
    <property type="evidence" value="ECO:0007669"/>
    <property type="project" value="InterPro"/>
</dbReference>
<dbReference type="Pfam" id="PF00639">
    <property type="entry name" value="Rotamase"/>
    <property type="match status" value="2"/>
</dbReference>
<dbReference type="EMBL" id="MSLT01000012">
    <property type="protein sequence ID" value="OUD14638.1"/>
    <property type="molecule type" value="Genomic_DNA"/>
</dbReference>
<dbReference type="PANTHER" id="PTHR47637">
    <property type="entry name" value="CHAPERONE SURA"/>
    <property type="match status" value="1"/>
</dbReference>
<feature type="domain" description="PpiC" evidence="9">
    <location>
        <begin position="265"/>
        <end position="364"/>
    </location>
</feature>
<dbReference type="Pfam" id="PF09312">
    <property type="entry name" value="SurA_N"/>
    <property type="match status" value="1"/>
</dbReference>
<evidence type="ECO:0000256" key="5">
    <source>
        <dbReference type="ARBA" id="ARBA00023186"/>
    </source>
</evidence>
<dbReference type="Gene3D" id="1.10.4030.10">
    <property type="entry name" value="Porin chaperone SurA, peptide-binding domain"/>
    <property type="match status" value="1"/>
</dbReference>
<dbReference type="InterPro" id="IPR046357">
    <property type="entry name" value="PPIase_dom_sf"/>
</dbReference>
<gene>
    <name evidence="7" type="primary">surA</name>
    <name evidence="10" type="ORF">TPSD3_06515</name>
</gene>
<evidence type="ECO:0000256" key="2">
    <source>
        <dbReference type="ARBA" id="ARBA00022737"/>
    </source>
</evidence>
<dbReference type="InterPro" id="IPR023058">
    <property type="entry name" value="PPIase_PpiC_CS"/>
</dbReference>
<evidence type="ECO:0000256" key="6">
    <source>
        <dbReference type="ARBA" id="ARBA00023235"/>
    </source>
</evidence>
<dbReference type="GO" id="GO:0042277">
    <property type="term" value="F:peptide binding"/>
    <property type="evidence" value="ECO:0007669"/>
    <property type="project" value="InterPro"/>
</dbReference>
<dbReference type="SUPFAM" id="SSF54534">
    <property type="entry name" value="FKBP-like"/>
    <property type="match status" value="2"/>
</dbReference>
<comment type="subcellular location">
    <subcellularLocation>
        <location evidence="7">Periplasm</location>
    </subcellularLocation>
    <text evidence="7">Is capable of associating with the outer membrane.</text>
</comment>
<proteinExistence type="inferred from homology"/>
<evidence type="ECO:0000259" key="9">
    <source>
        <dbReference type="PROSITE" id="PS50198"/>
    </source>
</evidence>
<name>A0A251X996_9GAMM</name>
<dbReference type="HAMAP" id="MF_01183">
    <property type="entry name" value="Chaperone_SurA"/>
    <property type="match status" value="1"/>
</dbReference>
<evidence type="ECO:0000256" key="7">
    <source>
        <dbReference type="HAMAP-Rule" id="MF_01183"/>
    </source>
</evidence>
<keyword evidence="5 7" id="KW-0143">Chaperone</keyword>
<protein>
    <recommendedName>
        <fullName evidence="7">Chaperone SurA</fullName>
    </recommendedName>
    <alternativeName>
        <fullName evidence="7">Peptidyl-prolyl cis-trans isomerase SurA</fullName>
        <shortName evidence="7">PPIase SurA</shortName>
        <ecNumber evidence="7">5.2.1.8</ecNumber>
    </alternativeName>
    <alternativeName>
        <fullName evidence="7">Rotamase SurA</fullName>
    </alternativeName>
</protein>
<comment type="domain">
    <text evidence="7">The PPIase activity resides only in the second parvulin domain. The N-terminal region and the C-terminal tail are necessary and sufficient for the chaperone activity of SurA. The PPIase activity is dispensable for SurA to function as a chaperone. The N-terminal region and the C-terminal tail are also required for porin recognition.</text>
</comment>
<organism evidence="10 11">
    <name type="scientific">Thioflexithrix psekupsensis</name>
    <dbReference type="NCBI Taxonomy" id="1570016"/>
    <lineage>
        <taxon>Bacteria</taxon>
        <taxon>Pseudomonadati</taxon>
        <taxon>Pseudomonadota</taxon>
        <taxon>Gammaproteobacteria</taxon>
        <taxon>Thiotrichales</taxon>
        <taxon>Thioflexithrix</taxon>
    </lineage>
</organism>
<keyword evidence="1 7" id="KW-0732">Signal</keyword>
<dbReference type="Gene3D" id="3.10.50.40">
    <property type="match status" value="2"/>
</dbReference>
<dbReference type="SUPFAM" id="SSF109998">
    <property type="entry name" value="Triger factor/SurA peptide-binding domain-like"/>
    <property type="match status" value="1"/>
</dbReference>
<dbReference type="InterPro" id="IPR023034">
    <property type="entry name" value="PPIase_SurA"/>
</dbReference>
<evidence type="ECO:0000256" key="1">
    <source>
        <dbReference type="ARBA" id="ARBA00022729"/>
    </source>
</evidence>
<reference evidence="10 11" key="1">
    <citation type="submission" date="2016-12" db="EMBL/GenBank/DDBJ databases">
        <title>Thioflexothrix psekupsii D3 genome sequencing and assembly.</title>
        <authorList>
            <person name="Fomenkov A."/>
            <person name="Vincze T."/>
            <person name="Grabovich M."/>
            <person name="Anton B.P."/>
            <person name="Dubinina G."/>
            <person name="Orlova M."/>
            <person name="Belousova E."/>
            <person name="Roberts R.J."/>
        </authorList>
    </citation>
    <scope>NUCLEOTIDE SEQUENCE [LARGE SCALE GENOMIC DNA]</scope>
    <source>
        <strain evidence="10">D3</strain>
    </source>
</reference>
<dbReference type="GO" id="GO:0043165">
    <property type="term" value="P:Gram-negative-bacterium-type cell outer membrane assembly"/>
    <property type="evidence" value="ECO:0007669"/>
    <property type="project" value="InterPro"/>
</dbReference>
<dbReference type="InterPro" id="IPR015391">
    <property type="entry name" value="SurA_N"/>
</dbReference>
<dbReference type="InterPro" id="IPR027304">
    <property type="entry name" value="Trigger_fact/SurA_dom_sf"/>
</dbReference>
<dbReference type="GO" id="GO:0051082">
    <property type="term" value="F:unfolded protein binding"/>
    <property type="evidence" value="ECO:0007669"/>
    <property type="project" value="UniProtKB-UniRule"/>
</dbReference>
<keyword evidence="3 7" id="KW-0574">Periplasm</keyword>
<keyword evidence="2 7" id="KW-0677">Repeat</keyword>
<dbReference type="GO" id="GO:0006457">
    <property type="term" value="P:protein folding"/>
    <property type="evidence" value="ECO:0007669"/>
    <property type="project" value="UniProtKB-UniRule"/>
</dbReference>
<comment type="caution">
    <text evidence="10">The sequence shown here is derived from an EMBL/GenBank/DDBJ whole genome shotgun (WGS) entry which is preliminary data.</text>
</comment>
<comment type="catalytic activity">
    <reaction evidence="7">
        <text>[protein]-peptidylproline (omega=180) = [protein]-peptidylproline (omega=0)</text>
        <dbReference type="Rhea" id="RHEA:16237"/>
        <dbReference type="Rhea" id="RHEA-COMP:10747"/>
        <dbReference type="Rhea" id="RHEA-COMP:10748"/>
        <dbReference type="ChEBI" id="CHEBI:83833"/>
        <dbReference type="ChEBI" id="CHEBI:83834"/>
        <dbReference type="EC" id="5.2.1.8"/>
    </reaction>
</comment>
<evidence type="ECO:0000256" key="8">
    <source>
        <dbReference type="SAM" id="Coils"/>
    </source>
</evidence>
<evidence type="ECO:0000256" key="3">
    <source>
        <dbReference type="ARBA" id="ARBA00022764"/>
    </source>
</evidence>
<dbReference type="PROSITE" id="PS01096">
    <property type="entry name" value="PPIC_PPIASE_1"/>
    <property type="match status" value="1"/>
</dbReference>
<keyword evidence="4 7" id="KW-0697">Rotamase</keyword>
<comment type="function">
    <text evidence="7">Chaperone involved in the correct folding and assembly of outer membrane proteins. Recognizes specific patterns of aromatic residues and the orientation of their side chains, which are found more frequently in integral outer membrane proteins. May act in both early periplasmic and late outer membrane-associated steps of protein maturation.</text>
</comment>
<evidence type="ECO:0000313" key="10">
    <source>
        <dbReference type="EMBL" id="OUD14638.1"/>
    </source>
</evidence>
<dbReference type="GO" id="GO:0003755">
    <property type="term" value="F:peptidyl-prolyl cis-trans isomerase activity"/>
    <property type="evidence" value="ECO:0007669"/>
    <property type="project" value="UniProtKB-UniRule"/>
</dbReference>
<keyword evidence="8" id="KW-0175">Coiled coil</keyword>
<dbReference type="AlphaFoldDB" id="A0A251X996"/>
<dbReference type="EC" id="5.2.1.8" evidence="7"/>
<sequence>MTAQTTPQTLDYIVTVVNEEVITHSELQEQLRKAQTRLEQQGIRIPPDADLERQVLESMIMNTLQLQLATRTNVEVDDLTLNEALRNLASQQNMTLDELRDSIESSGFSYANFREDIRDELLIRRLQQRQVVSRINITDKEIDNFLVNQVQQGAIASEYRLFHILIATPEAASPEVIAAKKSQAETILSQLQQGADFQEMAVRVSDGQQALEGGDLGWRSAAQLPSLFLESVLSLSVGEASPLIRNAGGFHIIKLADMRGGKQLVTQTKARHILLKTNELLSDREAERQLSALKYRLEQGEDFAQLARATSTDLGSAAEGGDLGWVTPGDMVAEFETVMDSLAEGQISDPFKSRFGWHLVLVEQRREHDNTDQARRTEAARQIRERKIEEELNTWMRQLRDEAYVEYRLKNESQ</sequence>
<dbReference type="Proteomes" id="UP000194798">
    <property type="component" value="Unassembled WGS sequence"/>
</dbReference>
<dbReference type="InterPro" id="IPR050280">
    <property type="entry name" value="OMP_Chaperone_SurA"/>
</dbReference>